<keyword evidence="16" id="KW-0594">Phospholipid biosynthesis</keyword>
<evidence type="ECO:0000256" key="1">
    <source>
        <dbReference type="ARBA" id="ARBA00001698"/>
    </source>
</evidence>
<evidence type="ECO:0000256" key="19">
    <source>
        <dbReference type="SAM" id="Phobius"/>
    </source>
</evidence>
<evidence type="ECO:0000256" key="13">
    <source>
        <dbReference type="ARBA" id="ARBA00022989"/>
    </source>
</evidence>
<keyword evidence="21" id="KW-1185">Reference proteome</keyword>
<feature type="transmembrane region" description="Helical" evidence="19">
    <location>
        <begin position="202"/>
        <end position="223"/>
    </location>
</feature>
<evidence type="ECO:0000256" key="11">
    <source>
        <dbReference type="ARBA" id="ARBA00022692"/>
    </source>
</evidence>
<evidence type="ECO:0000256" key="5">
    <source>
        <dbReference type="ARBA" id="ARBA00010185"/>
    </source>
</evidence>
<keyword evidence="14" id="KW-0443">Lipid metabolism</keyword>
<keyword evidence="17" id="KW-1208">Phospholipid metabolism</keyword>
<accession>A0A1J0GHY0</accession>
<keyword evidence="13 19" id="KW-1133">Transmembrane helix</keyword>
<evidence type="ECO:0000256" key="6">
    <source>
        <dbReference type="ARBA" id="ARBA00012487"/>
    </source>
</evidence>
<comment type="similarity">
    <text evidence="5 18">Belongs to the CDS family.</text>
</comment>
<dbReference type="GO" id="GO:0016024">
    <property type="term" value="P:CDP-diacylglycerol biosynthetic process"/>
    <property type="evidence" value="ECO:0007669"/>
    <property type="project" value="UniProtKB-UniPathway"/>
</dbReference>
<evidence type="ECO:0000256" key="2">
    <source>
        <dbReference type="ARBA" id="ARBA00004651"/>
    </source>
</evidence>
<feature type="transmembrane region" description="Helical" evidence="19">
    <location>
        <begin position="6"/>
        <end position="36"/>
    </location>
</feature>
<feature type="transmembrane region" description="Helical" evidence="19">
    <location>
        <begin position="102"/>
        <end position="122"/>
    </location>
</feature>
<keyword evidence="9" id="KW-0444">Lipid biosynthesis</keyword>
<reference evidence="21" key="1">
    <citation type="journal article" date="2016" name="Front. Microbiol.">
        <title>Complete Genome Sequence of Clostridium estertheticum DSM 8809, a Microbe Identified in Spoiled Vacuum Packed Beef.</title>
        <authorList>
            <person name="Yu Z."/>
            <person name="Gunn L."/>
            <person name="Brennan E."/>
            <person name="Reid R."/>
            <person name="Wall P.G."/>
            <person name="Gaora O.P."/>
            <person name="Hurley D."/>
            <person name="Bolton D."/>
            <person name="Fanning S."/>
        </authorList>
    </citation>
    <scope>NUCLEOTIDE SEQUENCE [LARGE SCALE GENOMIC DNA]</scope>
    <source>
        <strain evidence="21">DSM 8809</strain>
    </source>
</reference>
<evidence type="ECO:0000256" key="8">
    <source>
        <dbReference type="ARBA" id="ARBA00022475"/>
    </source>
</evidence>
<evidence type="ECO:0000256" key="7">
    <source>
        <dbReference type="ARBA" id="ARBA00019373"/>
    </source>
</evidence>
<proteinExistence type="inferred from homology"/>
<evidence type="ECO:0000256" key="12">
    <source>
        <dbReference type="ARBA" id="ARBA00022695"/>
    </source>
</evidence>
<comment type="pathway">
    <text evidence="3 18">Phospholipid metabolism; CDP-diacylglycerol biosynthesis; CDP-diacylglycerol from sn-glycerol 3-phosphate: step 3/3.</text>
</comment>
<dbReference type="EC" id="2.7.7.41" evidence="6 18"/>
<dbReference type="PANTHER" id="PTHR46382">
    <property type="entry name" value="PHOSPHATIDATE CYTIDYLYLTRANSFERASE"/>
    <property type="match status" value="1"/>
</dbReference>
<comment type="pathway">
    <text evidence="4">Lipid metabolism.</text>
</comment>
<dbReference type="KEGG" id="ceu:A7L45_13005"/>
<evidence type="ECO:0000256" key="14">
    <source>
        <dbReference type="ARBA" id="ARBA00023098"/>
    </source>
</evidence>
<name>A0A1J0GHY0_9CLOT</name>
<keyword evidence="8" id="KW-1003">Cell membrane</keyword>
<dbReference type="Pfam" id="PF01148">
    <property type="entry name" value="CTP_transf_1"/>
    <property type="match status" value="1"/>
</dbReference>
<keyword evidence="11 18" id="KW-0812">Transmembrane</keyword>
<dbReference type="STRING" id="1552.A7L45_13005"/>
<comment type="subcellular location">
    <subcellularLocation>
        <location evidence="2">Cell membrane</location>
        <topology evidence="2">Multi-pass membrane protein</topology>
    </subcellularLocation>
</comment>
<dbReference type="EMBL" id="CP015756">
    <property type="protein sequence ID" value="APC40923.1"/>
    <property type="molecule type" value="Genomic_DNA"/>
</dbReference>
<evidence type="ECO:0000256" key="4">
    <source>
        <dbReference type="ARBA" id="ARBA00005189"/>
    </source>
</evidence>
<organism evidence="20 21">
    <name type="scientific">Clostridium estertheticum subsp. estertheticum</name>
    <dbReference type="NCBI Taxonomy" id="1552"/>
    <lineage>
        <taxon>Bacteria</taxon>
        <taxon>Bacillati</taxon>
        <taxon>Bacillota</taxon>
        <taxon>Clostridia</taxon>
        <taxon>Eubacteriales</taxon>
        <taxon>Clostridiaceae</taxon>
        <taxon>Clostridium</taxon>
    </lineage>
</organism>
<feature type="transmembrane region" description="Helical" evidence="19">
    <location>
        <begin position="128"/>
        <end position="149"/>
    </location>
</feature>
<keyword evidence="15 19" id="KW-0472">Membrane</keyword>
<dbReference type="PANTHER" id="PTHR46382:SF1">
    <property type="entry name" value="PHOSPHATIDATE CYTIDYLYLTRANSFERASE"/>
    <property type="match status" value="1"/>
</dbReference>
<protein>
    <recommendedName>
        <fullName evidence="7 18">Phosphatidate cytidylyltransferase</fullName>
        <ecNumber evidence="6 18">2.7.7.41</ecNumber>
    </recommendedName>
</protein>
<dbReference type="GO" id="GO:0004605">
    <property type="term" value="F:phosphatidate cytidylyltransferase activity"/>
    <property type="evidence" value="ECO:0007669"/>
    <property type="project" value="UniProtKB-EC"/>
</dbReference>
<evidence type="ECO:0000313" key="20">
    <source>
        <dbReference type="EMBL" id="APC40923.1"/>
    </source>
</evidence>
<dbReference type="PROSITE" id="PS01315">
    <property type="entry name" value="CDS"/>
    <property type="match status" value="1"/>
</dbReference>
<feature type="transmembrane region" description="Helical" evidence="19">
    <location>
        <begin position="77"/>
        <end position="95"/>
    </location>
</feature>
<dbReference type="AlphaFoldDB" id="A0A1J0GHY0"/>
<feature type="transmembrane region" description="Helical" evidence="19">
    <location>
        <begin position="244"/>
        <end position="266"/>
    </location>
</feature>
<evidence type="ECO:0000256" key="3">
    <source>
        <dbReference type="ARBA" id="ARBA00005119"/>
    </source>
</evidence>
<keyword evidence="12 18" id="KW-0548">Nucleotidyltransferase</keyword>
<comment type="catalytic activity">
    <reaction evidence="1 18">
        <text>a 1,2-diacyl-sn-glycero-3-phosphate + CTP + H(+) = a CDP-1,2-diacyl-sn-glycerol + diphosphate</text>
        <dbReference type="Rhea" id="RHEA:16229"/>
        <dbReference type="ChEBI" id="CHEBI:15378"/>
        <dbReference type="ChEBI" id="CHEBI:33019"/>
        <dbReference type="ChEBI" id="CHEBI:37563"/>
        <dbReference type="ChEBI" id="CHEBI:58332"/>
        <dbReference type="ChEBI" id="CHEBI:58608"/>
        <dbReference type="EC" id="2.7.7.41"/>
    </reaction>
</comment>
<dbReference type="InterPro" id="IPR000374">
    <property type="entry name" value="PC_trans"/>
</dbReference>
<keyword evidence="10 18" id="KW-0808">Transferase</keyword>
<feature type="transmembrane region" description="Helical" evidence="19">
    <location>
        <begin position="48"/>
        <end position="65"/>
    </location>
</feature>
<dbReference type="GO" id="GO:0005886">
    <property type="term" value="C:plasma membrane"/>
    <property type="evidence" value="ECO:0007669"/>
    <property type="project" value="UniProtKB-SubCell"/>
</dbReference>
<sequence>MNNRYIGALVLAPFIIFLFLGGVYLKYIVMVISLFGMYEFYKVSRKKHYKPIALIGYVLCIVYYLNMNKDFSQSFNIYILIATIFLLLCIPVVYTSYNFVDVALTLFGFLYVAVFFSFIVFIDNKTYGQYLVWIIFICSWGCDTLAYYSGRILGKGGKHKLCPKVSPNKTIEGSIGGLLGSTIGCMIYGYVISKYGVHIELYHYAIIGVLCGGFGQFGDLIASSIKRYVGAKDYSNLIPGHGGILDRFDSILFVSVVVFYYITFIIKI</sequence>
<evidence type="ECO:0000256" key="17">
    <source>
        <dbReference type="ARBA" id="ARBA00023264"/>
    </source>
</evidence>
<evidence type="ECO:0000256" key="10">
    <source>
        <dbReference type="ARBA" id="ARBA00022679"/>
    </source>
</evidence>
<dbReference type="UniPathway" id="UPA00557">
    <property type="reaction ID" value="UER00614"/>
</dbReference>
<feature type="transmembrane region" description="Helical" evidence="19">
    <location>
        <begin position="170"/>
        <end position="190"/>
    </location>
</feature>
<dbReference type="RefSeq" id="WP_071613215.1">
    <property type="nucleotide sequence ID" value="NZ_CP015756.1"/>
</dbReference>
<evidence type="ECO:0000313" key="21">
    <source>
        <dbReference type="Proteomes" id="UP000182569"/>
    </source>
</evidence>
<dbReference type="OrthoDB" id="9799199at2"/>
<evidence type="ECO:0000256" key="15">
    <source>
        <dbReference type="ARBA" id="ARBA00023136"/>
    </source>
</evidence>
<evidence type="ECO:0000256" key="18">
    <source>
        <dbReference type="RuleBase" id="RU003938"/>
    </source>
</evidence>
<dbReference type="Proteomes" id="UP000182569">
    <property type="component" value="Chromosome"/>
</dbReference>
<evidence type="ECO:0000256" key="16">
    <source>
        <dbReference type="ARBA" id="ARBA00023209"/>
    </source>
</evidence>
<evidence type="ECO:0000256" key="9">
    <source>
        <dbReference type="ARBA" id="ARBA00022516"/>
    </source>
</evidence>
<gene>
    <name evidence="20" type="ORF">A7L45_13005</name>
</gene>